<evidence type="ECO:0000313" key="6">
    <source>
        <dbReference type="EMBL" id="MFD1673554.1"/>
    </source>
</evidence>
<dbReference type="EMBL" id="JBHUCX010000008">
    <property type="protein sequence ID" value="MFD1673554.1"/>
    <property type="molecule type" value="Genomic_DNA"/>
</dbReference>
<feature type="transmembrane region" description="Helical" evidence="5">
    <location>
        <begin position="162"/>
        <end position="181"/>
    </location>
</feature>
<gene>
    <name evidence="6" type="ORF">ACFSB2_02365</name>
</gene>
<feature type="transmembrane region" description="Helical" evidence="5">
    <location>
        <begin position="234"/>
        <end position="257"/>
    </location>
</feature>
<feature type="transmembrane region" description="Helical" evidence="5">
    <location>
        <begin position="358"/>
        <end position="376"/>
    </location>
</feature>
<evidence type="ECO:0000256" key="2">
    <source>
        <dbReference type="ARBA" id="ARBA00022692"/>
    </source>
</evidence>
<feature type="transmembrane region" description="Helical" evidence="5">
    <location>
        <begin position="462"/>
        <end position="480"/>
    </location>
</feature>
<sequence>MAKSGRFKQKLSLLDLTLLGVGSIIGSGWLFGALHGANMAGNLAWIAWLFGAVAVILIGLVYGELGAAMPRAGGFVRYPQYTHGSLVGWLIGFASMMAYSSVAGVETDAFRQYASGWWAGLGTADSPSFLGVLLQIALLVIFFLINYWSVQFFGKVNTIVTLFKFIVPILVIILLLTHMHVSNFSKGGASPGGAQGIMEAVTGAGIVFSFLGFRQAVDFGAEARRPQRDIPLAIIFSVIIGFVLYVLLQFAFIGAVPVQDLANGWSHVTFDQPYVDIAKGIGMLWLVNLVYADAVISPSGTGNVYMAGTSRVLFAWAKKGIFYSVFGKVNARTGIPRGALWLSLLLSIAWIMPLKFQLWSILINAVTSATVMTYMVGPVSLGSLRKSNPAMTRPFKLGGWQIISPIAFIMATWIIYWSGWSTDELLIGLTLGSLVLYFAFMDRDATWHAKLRQEWKSGVWLIVYYIFILVMTRIGSFGPANSKPLIPSPWDTVIVAVGAIILYYWGVASAMAKPVFDTDDEEDAAIGVVEG</sequence>
<dbReference type="InterPro" id="IPR002293">
    <property type="entry name" value="AA/rel_permease1"/>
</dbReference>
<evidence type="ECO:0000256" key="4">
    <source>
        <dbReference type="ARBA" id="ARBA00023136"/>
    </source>
</evidence>
<keyword evidence="2 5" id="KW-0812">Transmembrane</keyword>
<comment type="subcellular location">
    <subcellularLocation>
        <location evidence="1">Membrane</location>
        <topology evidence="1">Multi-pass membrane protein</topology>
    </subcellularLocation>
</comment>
<organism evidence="6 7">
    <name type="scientific">Alicyclobacillus fodiniaquatilis</name>
    <dbReference type="NCBI Taxonomy" id="1661150"/>
    <lineage>
        <taxon>Bacteria</taxon>
        <taxon>Bacillati</taxon>
        <taxon>Bacillota</taxon>
        <taxon>Bacilli</taxon>
        <taxon>Bacillales</taxon>
        <taxon>Alicyclobacillaceae</taxon>
        <taxon>Alicyclobacillus</taxon>
    </lineage>
</organism>
<keyword evidence="3 5" id="KW-1133">Transmembrane helix</keyword>
<feature type="transmembrane region" description="Helical" evidence="5">
    <location>
        <begin position="129"/>
        <end position="150"/>
    </location>
</feature>
<dbReference type="Proteomes" id="UP001597079">
    <property type="component" value="Unassembled WGS sequence"/>
</dbReference>
<keyword evidence="7" id="KW-1185">Reference proteome</keyword>
<protein>
    <submittedName>
        <fullName evidence="6">APC family permease</fullName>
    </submittedName>
</protein>
<feature type="transmembrane region" description="Helical" evidence="5">
    <location>
        <begin position="334"/>
        <end position="352"/>
    </location>
</feature>
<feature type="transmembrane region" description="Helical" evidence="5">
    <location>
        <begin position="397"/>
        <end position="419"/>
    </location>
</feature>
<dbReference type="InterPro" id="IPR052962">
    <property type="entry name" value="AA_Transporter_AGT"/>
</dbReference>
<keyword evidence="4 5" id="KW-0472">Membrane</keyword>
<evidence type="ECO:0000313" key="7">
    <source>
        <dbReference type="Proteomes" id="UP001597079"/>
    </source>
</evidence>
<proteinExistence type="predicted"/>
<dbReference type="Pfam" id="PF13520">
    <property type="entry name" value="AA_permease_2"/>
    <property type="match status" value="1"/>
</dbReference>
<dbReference type="Gene3D" id="1.20.1740.10">
    <property type="entry name" value="Amino acid/polyamine transporter I"/>
    <property type="match status" value="1"/>
</dbReference>
<feature type="transmembrane region" description="Helical" evidence="5">
    <location>
        <begin position="193"/>
        <end position="213"/>
    </location>
</feature>
<dbReference type="RefSeq" id="WP_377940991.1">
    <property type="nucleotide sequence ID" value="NZ_JBHUCX010000008.1"/>
</dbReference>
<comment type="caution">
    <text evidence="6">The sequence shown here is derived from an EMBL/GenBank/DDBJ whole genome shotgun (WGS) entry which is preliminary data.</text>
</comment>
<evidence type="ECO:0000256" key="5">
    <source>
        <dbReference type="SAM" id="Phobius"/>
    </source>
</evidence>
<dbReference type="PANTHER" id="PTHR47547:SF1">
    <property type="entry name" value="ASPARTATE-PROTON SYMPORTER"/>
    <property type="match status" value="1"/>
</dbReference>
<reference evidence="7" key="1">
    <citation type="journal article" date="2019" name="Int. J. Syst. Evol. Microbiol.">
        <title>The Global Catalogue of Microorganisms (GCM) 10K type strain sequencing project: providing services to taxonomists for standard genome sequencing and annotation.</title>
        <authorList>
            <consortium name="The Broad Institute Genomics Platform"/>
            <consortium name="The Broad Institute Genome Sequencing Center for Infectious Disease"/>
            <person name="Wu L."/>
            <person name="Ma J."/>
        </authorList>
    </citation>
    <scope>NUCLEOTIDE SEQUENCE [LARGE SCALE GENOMIC DNA]</scope>
    <source>
        <strain evidence="7">CGMCC 1.12286</strain>
    </source>
</reference>
<feature type="transmembrane region" description="Helical" evidence="5">
    <location>
        <begin position="12"/>
        <end position="31"/>
    </location>
</feature>
<feature type="transmembrane region" description="Helical" evidence="5">
    <location>
        <begin position="43"/>
        <end position="65"/>
    </location>
</feature>
<dbReference type="PIRSF" id="PIRSF006060">
    <property type="entry name" value="AA_transporter"/>
    <property type="match status" value="1"/>
</dbReference>
<feature type="transmembrane region" description="Helical" evidence="5">
    <location>
        <begin position="492"/>
        <end position="512"/>
    </location>
</feature>
<accession>A0ABW4JCX1</accession>
<evidence type="ECO:0000256" key="1">
    <source>
        <dbReference type="ARBA" id="ARBA00004141"/>
    </source>
</evidence>
<name>A0ABW4JCX1_9BACL</name>
<feature type="transmembrane region" description="Helical" evidence="5">
    <location>
        <begin position="86"/>
        <end position="105"/>
    </location>
</feature>
<feature type="transmembrane region" description="Helical" evidence="5">
    <location>
        <begin position="425"/>
        <end position="441"/>
    </location>
</feature>
<dbReference type="PANTHER" id="PTHR47547">
    <property type="match status" value="1"/>
</dbReference>
<evidence type="ECO:0000256" key="3">
    <source>
        <dbReference type="ARBA" id="ARBA00022989"/>
    </source>
</evidence>